<keyword evidence="3" id="KW-0418">Kinase</keyword>
<dbReference type="Proteomes" id="UP000824755">
    <property type="component" value="Chromosome"/>
</dbReference>
<accession>A0ABX8WQ04</accession>
<dbReference type="PANTHER" id="PTHR34220">
    <property type="entry name" value="SENSOR HISTIDINE KINASE YPDA"/>
    <property type="match status" value="1"/>
</dbReference>
<dbReference type="RefSeq" id="WP_220379323.1">
    <property type="nucleotide sequence ID" value="NZ_CP080544.1"/>
</dbReference>
<dbReference type="InterPro" id="IPR010559">
    <property type="entry name" value="Sig_transdc_His_kin_internal"/>
</dbReference>
<feature type="transmembrane region" description="Helical" evidence="1">
    <location>
        <begin position="46"/>
        <end position="67"/>
    </location>
</feature>
<dbReference type="EMBL" id="CP080544">
    <property type="protein sequence ID" value="QYR52538.1"/>
    <property type="molecule type" value="Genomic_DNA"/>
</dbReference>
<dbReference type="Pfam" id="PF06580">
    <property type="entry name" value="His_kinase"/>
    <property type="match status" value="1"/>
</dbReference>
<proteinExistence type="predicted"/>
<gene>
    <name evidence="3" type="ORF">H8L67_08050</name>
</gene>
<keyword evidence="4" id="KW-1185">Reference proteome</keyword>
<dbReference type="SUPFAM" id="SSF55874">
    <property type="entry name" value="ATPase domain of HSP90 chaperone/DNA topoisomerase II/histidine kinase"/>
    <property type="match status" value="1"/>
</dbReference>
<evidence type="ECO:0000313" key="4">
    <source>
        <dbReference type="Proteomes" id="UP000824755"/>
    </source>
</evidence>
<feature type="transmembrane region" description="Helical" evidence="1">
    <location>
        <begin position="115"/>
        <end position="134"/>
    </location>
</feature>
<evidence type="ECO:0000256" key="1">
    <source>
        <dbReference type="SAM" id="Phobius"/>
    </source>
</evidence>
<name>A0ABX8WQ04_9GAMM</name>
<dbReference type="InterPro" id="IPR036890">
    <property type="entry name" value="HATPase_C_sf"/>
</dbReference>
<keyword evidence="1" id="KW-0812">Transmembrane</keyword>
<evidence type="ECO:0000313" key="3">
    <source>
        <dbReference type="EMBL" id="QYR52538.1"/>
    </source>
</evidence>
<evidence type="ECO:0000259" key="2">
    <source>
        <dbReference type="Pfam" id="PF06580"/>
    </source>
</evidence>
<dbReference type="PANTHER" id="PTHR34220:SF7">
    <property type="entry name" value="SENSOR HISTIDINE KINASE YPDA"/>
    <property type="match status" value="1"/>
</dbReference>
<dbReference type="GO" id="GO:0016301">
    <property type="term" value="F:kinase activity"/>
    <property type="evidence" value="ECO:0007669"/>
    <property type="project" value="UniProtKB-KW"/>
</dbReference>
<protein>
    <submittedName>
        <fullName evidence="3">Histidine kinase</fullName>
    </submittedName>
</protein>
<dbReference type="Gene3D" id="3.30.565.10">
    <property type="entry name" value="Histidine kinase-like ATPase, C-terminal domain"/>
    <property type="match status" value="1"/>
</dbReference>
<organism evidence="3 4">
    <name type="scientific">Lysobacter soyae</name>
    <dbReference type="NCBI Taxonomy" id="2764185"/>
    <lineage>
        <taxon>Bacteria</taxon>
        <taxon>Pseudomonadati</taxon>
        <taxon>Pseudomonadota</taxon>
        <taxon>Gammaproteobacteria</taxon>
        <taxon>Lysobacterales</taxon>
        <taxon>Lysobacteraceae</taxon>
        <taxon>Lysobacter</taxon>
    </lineage>
</organism>
<dbReference type="InterPro" id="IPR050640">
    <property type="entry name" value="Bact_2-comp_sensor_kinase"/>
</dbReference>
<keyword evidence="3" id="KW-0808">Transferase</keyword>
<reference evidence="3 4" key="1">
    <citation type="submission" date="2021-08" db="EMBL/GenBank/DDBJ databases">
        <title>Lysobacter sp. strain CJ11 Genome sequencing and assembly.</title>
        <authorList>
            <person name="Kim I."/>
        </authorList>
    </citation>
    <scope>NUCLEOTIDE SEQUENCE [LARGE SCALE GENOMIC DNA]</scope>
    <source>
        <strain evidence="3 4">CJ11</strain>
    </source>
</reference>
<sequence length="333" mass="37247">MPTDSRHPLDTLFEPATLISIFAAGELLALILALAPELQEARLIRFGVLSFAIQWIAIFTLSLLYLFRKPLRAWPVWRVILLATTLMFALTVVSSGITQWLLVPGQSIMQTGLRLFGALLCMMLFGLLALRSHWTAQSQEYRAKQSELSALQARVDPHFLFNTLNTAIALLHARPDAAEQVLLDLSDLFRAALSETQIISLEKELELTDRYLEIEQIRFGDRLRIMRQYPEQLPDISLPSLSIQPLVENAIRHGIEPMLRGGCVVIRVDAQRDKILIEIENERGRADASPPRAGHKVGVAGVKARILAATQGIGSLETESDDTRHLARIVLPR</sequence>
<feature type="transmembrane region" description="Helical" evidence="1">
    <location>
        <begin position="12"/>
        <end position="34"/>
    </location>
</feature>
<keyword evidence="1" id="KW-1133">Transmembrane helix</keyword>
<keyword evidence="1" id="KW-0472">Membrane</keyword>
<feature type="transmembrane region" description="Helical" evidence="1">
    <location>
        <begin position="79"/>
        <end position="103"/>
    </location>
</feature>
<feature type="domain" description="Signal transduction histidine kinase internal region" evidence="2">
    <location>
        <begin position="146"/>
        <end position="223"/>
    </location>
</feature>